<evidence type="ECO:0000313" key="1">
    <source>
        <dbReference type="EnsemblProtists" id="HpaP801038"/>
    </source>
</evidence>
<dbReference type="InParanoid" id="M4B439"/>
<keyword evidence="2" id="KW-1185">Reference proteome</keyword>
<dbReference type="VEuPathDB" id="FungiDB:HpaG801038"/>
<reference evidence="1" key="2">
    <citation type="submission" date="2015-06" db="UniProtKB">
        <authorList>
            <consortium name="EnsemblProtists"/>
        </authorList>
    </citation>
    <scope>IDENTIFICATION</scope>
    <source>
        <strain evidence="1">Emoy2</strain>
    </source>
</reference>
<name>M4B439_HYAAE</name>
<dbReference type="Proteomes" id="UP000011713">
    <property type="component" value="Unassembled WGS sequence"/>
</dbReference>
<evidence type="ECO:0000313" key="2">
    <source>
        <dbReference type="Proteomes" id="UP000011713"/>
    </source>
</evidence>
<accession>M4B439</accession>
<dbReference type="EnsemblProtists" id="HpaT801038">
    <property type="protein sequence ID" value="HpaP801038"/>
    <property type="gene ID" value="HpaG801038"/>
</dbReference>
<protein>
    <submittedName>
        <fullName evidence="1">Uncharacterized protein</fullName>
    </submittedName>
</protein>
<dbReference type="HOGENOM" id="CLU_1051509_0_0_1"/>
<proteinExistence type="predicted"/>
<organism evidence="1 2">
    <name type="scientific">Hyaloperonospora arabidopsidis (strain Emoy2)</name>
    <name type="common">Downy mildew agent</name>
    <name type="synonym">Peronospora arabidopsidis</name>
    <dbReference type="NCBI Taxonomy" id="559515"/>
    <lineage>
        <taxon>Eukaryota</taxon>
        <taxon>Sar</taxon>
        <taxon>Stramenopiles</taxon>
        <taxon>Oomycota</taxon>
        <taxon>Peronosporomycetes</taxon>
        <taxon>Peronosporales</taxon>
        <taxon>Peronosporaceae</taxon>
        <taxon>Hyaloperonospora</taxon>
    </lineage>
</organism>
<dbReference type="AlphaFoldDB" id="M4B439"/>
<dbReference type="EMBL" id="JH598253">
    <property type="status" value="NOT_ANNOTATED_CDS"/>
    <property type="molecule type" value="Genomic_DNA"/>
</dbReference>
<sequence length="265" mass="30296">MTSFELSFLGIKLRSSPFYISNPVRRTDSSCKILYKQQSLKDEFDVVNVCNKIVRYTWATLSAFAYKRPAFDYGTDWITLSKYKVHLTALFTDTLTQISTIYKVRHSTSRTVTNSFTLRARNKISNLDLDIIYIYYPFFSLKSTFCIIIKSKCAVRPDSHDVPNGHVSSYEGYQAHNTIDQNSDGPLAQGITCIPPVGNQHKLENNKIFILEDASKTVEHLMVKCKVNVVRSLVRNLFCYSNPTGFFNCIFVMAMSRINNRTVAN</sequence>
<reference evidence="2" key="1">
    <citation type="journal article" date="2010" name="Science">
        <title>Signatures of adaptation to obligate biotrophy in the Hyaloperonospora arabidopsidis genome.</title>
        <authorList>
            <person name="Baxter L."/>
            <person name="Tripathy S."/>
            <person name="Ishaque N."/>
            <person name="Boot N."/>
            <person name="Cabral A."/>
            <person name="Kemen E."/>
            <person name="Thines M."/>
            <person name="Ah-Fong A."/>
            <person name="Anderson R."/>
            <person name="Badejoko W."/>
            <person name="Bittner-Eddy P."/>
            <person name="Boore J.L."/>
            <person name="Chibucos M.C."/>
            <person name="Coates M."/>
            <person name="Dehal P."/>
            <person name="Delehaunty K."/>
            <person name="Dong S."/>
            <person name="Downton P."/>
            <person name="Dumas B."/>
            <person name="Fabro G."/>
            <person name="Fronick C."/>
            <person name="Fuerstenberg S.I."/>
            <person name="Fulton L."/>
            <person name="Gaulin E."/>
            <person name="Govers F."/>
            <person name="Hughes L."/>
            <person name="Humphray S."/>
            <person name="Jiang R.H."/>
            <person name="Judelson H."/>
            <person name="Kamoun S."/>
            <person name="Kyung K."/>
            <person name="Meijer H."/>
            <person name="Minx P."/>
            <person name="Morris P."/>
            <person name="Nelson J."/>
            <person name="Phuntumart V."/>
            <person name="Qutob D."/>
            <person name="Rehmany A."/>
            <person name="Rougon-Cardoso A."/>
            <person name="Ryden P."/>
            <person name="Torto-Alalibo T."/>
            <person name="Studholme D."/>
            <person name="Wang Y."/>
            <person name="Win J."/>
            <person name="Wood J."/>
            <person name="Clifton S.W."/>
            <person name="Rogers J."/>
            <person name="Van den Ackerveken G."/>
            <person name="Jones J.D."/>
            <person name="McDowell J.M."/>
            <person name="Beynon J."/>
            <person name="Tyler B.M."/>
        </authorList>
    </citation>
    <scope>NUCLEOTIDE SEQUENCE [LARGE SCALE GENOMIC DNA]</scope>
    <source>
        <strain evidence="2">Emoy2</strain>
    </source>
</reference>